<comment type="function">
    <text evidence="2">Histone demethylase that specifically demethylates 'Lys-36' of histone H3, thereby playing a central role in histone code.</text>
</comment>
<evidence type="ECO:0000256" key="17">
    <source>
        <dbReference type="ARBA" id="ARBA00031083"/>
    </source>
</evidence>
<evidence type="ECO:0000256" key="7">
    <source>
        <dbReference type="ARBA" id="ARBA00022723"/>
    </source>
</evidence>
<evidence type="ECO:0000256" key="8">
    <source>
        <dbReference type="ARBA" id="ARBA00022771"/>
    </source>
</evidence>
<dbReference type="InterPro" id="IPR041070">
    <property type="entry name" value="JHD"/>
</dbReference>
<comment type="catalytic activity">
    <reaction evidence="18">
        <text>N(6),N(6)-dimethyl-L-lysyl(36)-[histone H3] + 2 2-oxoglutarate + 2 O2 = L-lysyl(36)-[histone H3] + 2 formaldehyde + 2 succinate + 2 CO2</text>
        <dbReference type="Rhea" id="RHEA:42032"/>
        <dbReference type="Rhea" id="RHEA-COMP:9785"/>
        <dbReference type="Rhea" id="RHEA-COMP:9787"/>
        <dbReference type="ChEBI" id="CHEBI:15379"/>
        <dbReference type="ChEBI" id="CHEBI:16526"/>
        <dbReference type="ChEBI" id="CHEBI:16810"/>
        <dbReference type="ChEBI" id="CHEBI:16842"/>
        <dbReference type="ChEBI" id="CHEBI:29969"/>
        <dbReference type="ChEBI" id="CHEBI:30031"/>
        <dbReference type="ChEBI" id="CHEBI:61976"/>
        <dbReference type="EC" id="1.14.11.27"/>
    </reaction>
</comment>
<dbReference type="GO" id="GO:0008270">
    <property type="term" value="F:zinc ion binding"/>
    <property type="evidence" value="ECO:0007669"/>
    <property type="project" value="UniProtKB-KW"/>
</dbReference>
<evidence type="ECO:0000256" key="6">
    <source>
        <dbReference type="ARBA" id="ARBA00015153"/>
    </source>
</evidence>
<dbReference type="GO" id="GO:0005634">
    <property type="term" value="C:nucleus"/>
    <property type="evidence" value="ECO:0007669"/>
    <property type="project" value="UniProtKB-SubCell"/>
</dbReference>
<dbReference type="InterPro" id="IPR019787">
    <property type="entry name" value="Znf_PHD-finger"/>
</dbReference>
<evidence type="ECO:0000256" key="10">
    <source>
        <dbReference type="ARBA" id="ARBA00022853"/>
    </source>
</evidence>
<evidence type="ECO:0000256" key="1">
    <source>
        <dbReference type="ARBA" id="ARBA00001954"/>
    </source>
</evidence>
<evidence type="ECO:0000256" key="5">
    <source>
        <dbReference type="ARBA" id="ARBA00013246"/>
    </source>
</evidence>
<dbReference type="SMART" id="SM00249">
    <property type="entry name" value="PHD"/>
    <property type="match status" value="1"/>
</dbReference>
<evidence type="ECO:0000256" key="11">
    <source>
        <dbReference type="ARBA" id="ARBA00022964"/>
    </source>
</evidence>
<evidence type="ECO:0000256" key="12">
    <source>
        <dbReference type="ARBA" id="ARBA00023002"/>
    </source>
</evidence>
<evidence type="ECO:0000256" key="4">
    <source>
        <dbReference type="ARBA" id="ARBA00008037"/>
    </source>
</evidence>
<evidence type="ECO:0000256" key="20">
    <source>
        <dbReference type="SAM" id="MobiDB-lite"/>
    </source>
</evidence>
<dbReference type="PROSITE" id="PS51184">
    <property type="entry name" value="JMJC"/>
    <property type="match status" value="1"/>
</dbReference>
<dbReference type="InterPro" id="IPR001965">
    <property type="entry name" value="Znf_PHD"/>
</dbReference>
<evidence type="ECO:0000313" key="23">
    <source>
        <dbReference type="EMBL" id="KAF9532383.1"/>
    </source>
</evidence>
<comment type="caution">
    <text evidence="23">The sequence shown here is derived from an EMBL/GenBank/DDBJ whole genome shotgun (WGS) entry which is preliminary data.</text>
</comment>
<dbReference type="SUPFAM" id="SSF57903">
    <property type="entry name" value="FYVE/PHD zinc finger"/>
    <property type="match status" value="1"/>
</dbReference>
<keyword evidence="24" id="KW-1185">Reference proteome</keyword>
<feature type="region of interest" description="Disordered" evidence="20">
    <location>
        <begin position="1"/>
        <end position="46"/>
    </location>
</feature>
<dbReference type="InterPro" id="IPR003347">
    <property type="entry name" value="JmjC_dom"/>
</dbReference>
<evidence type="ECO:0000256" key="14">
    <source>
        <dbReference type="ARBA" id="ARBA00023015"/>
    </source>
</evidence>
<evidence type="ECO:0000256" key="19">
    <source>
        <dbReference type="PROSITE-ProRule" id="PRU00146"/>
    </source>
</evidence>
<dbReference type="InterPro" id="IPR011011">
    <property type="entry name" value="Znf_FYVE_PHD"/>
</dbReference>
<dbReference type="SUPFAM" id="SSF51197">
    <property type="entry name" value="Clavaminate synthase-like"/>
    <property type="match status" value="1"/>
</dbReference>
<dbReference type="Proteomes" id="UP000807306">
    <property type="component" value="Unassembled WGS sequence"/>
</dbReference>
<evidence type="ECO:0000256" key="9">
    <source>
        <dbReference type="ARBA" id="ARBA00022833"/>
    </source>
</evidence>
<keyword evidence="13" id="KW-0408">Iron</keyword>
<dbReference type="GO" id="GO:0140680">
    <property type="term" value="F:histone H3K36me/H3K36me2 demethylase activity"/>
    <property type="evidence" value="ECO:0007669"/>
    <property type="project" value="UniProtKB-EC"/>
</dbReference>
<dbReference type="PANTHER" id="PTHR23123">
    <property type="entry name" value="PHD/F-BOX CONTAINING PROTEIN"/>
    <property type="match status" value="1"/>
</dbReference>
<proteinExistence type="inferred from homology"/>
<dbReference type="EMBL" id="MU157832">
    <property type="protein sequence ID" value="KAF9532383.1"/>
    <property type="molecule type" value="Genomic_DNA"/>
</dbReference>
<keyword evidence="12" id="KW-0560">Oxidoreductase</keyword>
<evidence type="ECO:0000256" key="18">
    <source>
        <dbReference type="ARBA" id="ARBA00047915"/>
    </source>
</evidence>
<dbReference type="InterPro" id="IPR019786">
    <property type="entry name" value="Zinc_finger_PHD-type_CS"/>
</dbReference>
<evidence type="ECO:0000256" key="3">
    <source>
        <dbReference type="ARBA" id="ARBA00004123"/>
    </source>
</evidence>
<feature type="domain" description="PHD-type" evidence="21">
    <location>
        <begin position="40"/>
        <end position="97"/>
    </location>
</feature>
<feature type="compositionally biased region" description="Basic residues" evidence="20">
    <location>
        <begin position="1"/>
        <end position="12"/>
    </location>
</feature>
<comment type="similarity">
    <text evidence="4">Belongs to the JHDM1 histone demethylase family.</text>
</comment>
<dbReference type="Gene3D" id="2.60.120.650">
    <property type="entry name" value="Cupin"/>
    <property type="match status" value="1"/>
</dbReference>
<comment type="cofactor">
    <cofactor evidence="1">
        <name>Fe(2+)</name>
        <dbReference type="ChEBI" id="CHEBI:29033"/>
    </cofactor>
</comment>
<dbReference type="SMART" id="SM00558">
    <property type="entry name" value="JmjC"/>
    <property type="match status" value="1"/>
</dbReference>
<accession>A0A9P6JTX8</accession>
<gene>
    <name evidence="23" type="ORF">CPB83DRAFT_847760</name>
</gene>
<dbReference type="OrthoDB" id="5876800at2759"/>
<evidence type="ECO:0000259" key="21">
    <source>
        <dbReference type="PROSITE" id="PS50016"/>
    </source>
</evidence>
<keyword evidence="16" id="KW-0539">Nucleus</keyword>
<dbReference type="Pfam" id="PF17811">
    <property type="entry name" value="JHD"/>
    <property type="match status" value="1"/>
</dbReference>
<dbReference type="PROSITE" id="PS01359">
    <property type="entry name" value="ZF_PHD_1"/>
    <property type="match status" value="1"/>
</dbReference>
<dbReference type="InterPro" id="IPR050690">
    <property type="entry name" value="JHDM1_Histone_Demethylase"/>
</dbReference>
<keyword evidence="11" id="KW-0223">Dioxygenase</keyword>
<keyword evidence="15" id="KW-0804">Transcription</keyword>
<comment type="subcellular location">
    <subcellularLocation>
        <location evidence="3">Nucleus</location>
    </subcellularLocation>
</comment>
<evidence type="ECO:0000256" key="13">
    <source>
        <dbReference type="ARBA" id="ARBA00023004"/>
    </source>
</evidence>
<feature type="compositionally biased region" description="Low complexity" evidence="20">
    <location>
        <begin position="21"/>
        <end position="34"/>
    </location>
</feature>
<name>A0A9P6JTX8_9AGAR</name>
<dbReference type="CDD" id="cd15517">
    <property type="entry name" value="PHD_TCF19_like"/>
    <property type="match status" value="1"/>
</dbReference>
<organism evidence="23 24">
    <name type="scientific">Crepidotus variabilis</name>
    <dbReference type="NCBI Taxonomy" id="179855"/>
    <lineage>
        <taxon>Eukaryota</taxon>
        <taxon>Fungi</taxon>
        <taxon>Dikarya</taxon>
        <taxon>Basidiomycota</taxon>
        <taxon>Agaricomycotina</taxon>
        <taxon>Agaricomycetes</taxon>
        <taxon>Agaricomycetidae</taxon>
        <taxon>Agaricales</taxon>
        <taxon>Agaricineae</taxon>
        <taxon>Crepidotaceae</taxon>
        <taxon>Crepidotus</taxon>
    </lineage>
</organism>
<evidence type="ECO:0000259" key="22">
    <source>
        <dbReference type="PROSITE" id="PS51184"/>
    </source>
</evidence>
<evidence type="ECO:0000256" key="15">
    <source>
        <dbReference type="ARBA" id="ARBA00023163"/>
    </source>
</evidence>
<dbReference type="Pfam" id="PF02373">
    <property type="entry name" value="JmjC"/>
    <property type="match status" value="1"/>
</dbReference>
<keyword evidence="8 19" id="KW-0863">Zinc-finger</keyword>
<keyword evidence="7" id="KW-0479">Metal-binding</keyword>
<dbReference type="EC" id="1.14.11.27" evidence="5"/>
<keyword evidence="9" id="KW-0862">Zinc</keyword>
<dbReference type="PROSITE" id="PS50016">
    <property type="entry name" value="ZF_PHD_2"/>
    <property type="match status" value="1"/>
</dbReference>
<feature type="domain" description="JmjC" evidence="22">
    <location>
        <begin position="245"/>
        <end position="404"/>
    </location>
</feature>
<sequence>MAPKRRSTRKAPKSPSPVPVPAEEVPQAAPEDAAISQPNQESCPACTPETRELMESSRKESWIECDSCNTWYHWRCAGNGEDVDNIAKWYCADCTKADSSRVVTLKAPTRKSSRKRTQRDYASLDSGIGSDPNRWLRLMEKKAIKKDPFKRMKGNELDSWLEDDETAFREPIVIEDPEGLGMKMPPEGLTVEHVAEYIGEDQPVEVVDVASQSSSPGWNLGKWADYIELEPSKRDKILNVISLEISGTELANMILPPKFVRDLDWVENFWPGTKKNKQNNYPKVQLYCLMGVANAWTDWHIDFAGSSVYYHIHHGSKVFYFIRPTPANLAAYEKWSGSELQYTTWLGDMCDDVYKVELVQGNTMIIPSGWIHAVHTPVDTLVFGGNFLHSYDVPTQLRVREIEIATQVPKKFRFPLFSKLCWYVCDKYLRDLKSAAGVSLPTRVLNGIVALSEFLVSEARILETGSDQAKKETKEQIPSDRIKDAPAVARELRWRAKQALGCQSDDEGAVRPIQRAGSLSLAGTKRRRLDDREETPSHFRNFKPKLWDAIVTSQPEESQRVSKTPRPHEGDEWTKAYTGSDDAAQLSIDEEMEEANVSSRKEVVVKVRRTAKGLERHRIERTVEEWRWDS</sequence>
<feature type="region of interest" description="Disordered" evidence="20">
    <location>
        <begin position="553"/>
        <end position="575"/>
    </location>
</feature>
<evidence type="ECO:0000256" key="16">
    <source>
        <dbReference type="ARBA" id="ARBA00023242"/>
    </source>
</evidence>
<keyword evidence="14" id="KW-0805">Transcription regulation</keyword>
<reference evidence="23" key="1">
    <citation type="submission" date="2020-11" db="EMBL/GenBank/DDBJ databases">
        <authorList>
            <consortium name="DOE Joint Genome Institute"/>
            <person name="Ahrendt S."/>
            <person name="Riley R."/>
            <person name="Andreopoulos W."/>
            <person name="Labutti K."/>
            <person name="Pangilinan J."/>
            <person name="Ruiz-Duenas F.J."/>
            <person name="Barrasa J.M."/>
            <person name="Sanchez-Garcia M."/>
            <person name="Camarero S."/>
            <person name="Miyauchi S."/>
            <person name="Serrano A."/>
            <person name="Linde D."/>
            <person name="Babiker R."/>
            <person name="Drula E."/>
            <person name="Ayuso-Fernandez I."/>
            <person name="Pacheco R."/>
            <person name="Padilla G."/>
            <person name="Ferreira P."/>
            <person name="Barriuso J."/>
            <person name="Kellner H."/>
            <person name="Castanera R."/>
            <person name="Alfaro M."/>
            <person name="Ramirez L."/>
            <person name="Pisabarro A.G."/>
            <person name="Kuo A."/>
            <person name="Tritt A."/>
            <person name="Lipzen A."/>
            <person name="He G."/>
            <person name="Yan M."/>
            <person name="Ng V."/>
            <person name="Cullen D."/>
            <person name="Martin F."/>
            <person name="Rosso M.-N."/>
            <person name="Henrissat B."/>
            <person name="Hibbett D."/>
            <person name="Martinez A.T."/>
            <person name="Grigoriev I.V."/>
        </authorList>
    </citation>
    <scope>NUCLEOTIDE SEQUENCE</scope>
    <source>
        <strain evidence="23">CBS 506.95</strain>
    </source>
</reference>
<keyword evidence="10" id="KW-0156">Chromatin regulator</keyword>
<dbReference type="Pfam" id="PF00628">
    <property type="entry name" value="PHD"/>
    <property type="match status" value="1"/>
</dbReference>
<evidence type="ECO:0000256" key="2">
    <source>
        <dbReference type="ARBA" id="ARBA00003909"/>
    </source>
</evidence>
<evidence type="ECO:0000313" key="24">
    <source>
        <dbReference type="Proteomes" id="UP000807306"/>
    </source>
</evidence>
<protein>
    <recommendedName>
        <fullName evidence="6">JmjC domain-containing histone demethylation protein 1</fullName>
        <ecNumber evidence="5">1.14.11.27</ecNumber>
    </recommendedName>
    <alternativeName>
        <fullName evidence="17">[Histone-H3]-lysine-36 demethylase 1</fullName>
    </alternativeName>
</protein>
<dbReference type="AlphaFoldDB" id="A0A9P6JTX8"/>